<dbReference type="AlphaFoldDB" id="A0AA86RRI6"/>
<organism evidence="1 2">
    <name type="scientific">Sphenostylis stenocarpa</name>
    <dbReference type="NCBI Taxonomy" id="92480"/>
    <lineage>
        <taxon>Eukaryota</taxon>
        <taxon>Viridiplantae</taxon>
        <taxon>Streptophyta</taxon>
        <taxon>Embryophyta</taxon>
        <taxon>Tracheophyta</taxon>
        <taxon>Spermatophyta</taxon>
        <taxon>Magnoliopsida</taxon>
        <taxon>eudicotyledons</taxon>
        <taxon>Gunneridae</taxon>
        <taxon>Pentapetalae</taxon>
        <taxon>rosids</taxon>
        <taxon>fabids</taxon>
        <taxon>Fabales</taxon>
        <taxon>Fabaceae</taxon>
        <taxon>Papilionoideae</taxon>
        <taxon>50 kb inversion clade</taxon>
        <taxon>NPAAA clade</taxon>
        <taxon>indigoferoid/millettioid clade</taxon>
        <taxon>Phaseoleae</taxon>
        <taxon>Sphenostylis</taxon>
    </lineage>
</organism>
<proteinExistence type="predicted"/>
<keyword evidence="2" id="KW-1185">Reference proteome</keyword>
<accession>A0AA86RRI6</accession>
<evidence type="ECO:0000313" key="2">
    <source>
        <dbReference type="Proteomes" id="UP001189624"/>
    </source>
</evidence>
<dbReference type="Gramene" id="rna-AYBTSS11_LOCUS3488">
    <property type="protein sequence ID" value="CAJ1912594.1"/>
    <property type="gene ID" value="gene-AYBTSS11_LOCUS3488"/>
</dbReference>
<name>A0AA86RRI6_9FABA</name>
<protein>
    <submittedName>
        <fullName evidence="1">Uncharacterized protein</fullName>
    </submittedName>
</protein>
<evidence type="ECO:0000313" key="1">
    <source>
        <dbReference type="EMBL" id="CAJ1912594.1"/>
    </source>
</evidence>
<sequence length="65" mass="7714">MSHAAMELPYCDPIMAATEESSHAQTQNMHNRPTQENTFINRYCKMKHLMNEEDLNFCRRKSFYA</sequence>
<dbReference type="Proteomes" id="UP001189624">
    <property type="component" value="Chromosome 1"/>
</dbReference>
<gene>
    <name evidence="1" type="ORF">AYBTSS11_LOCUS3488</name>
</gene>
<reference evidence="1" key="1">
    <citation type="submission" date="2023-10" db="EMBL/GenBank/DDBJ databases">
        <authorList>
            <person name="Domelevo Entfellner J.-B."/>
        </authorList>
    </citation>
    <scope>NUCLEOTIDE SEQUENCE</scope>
</reference>
<dbReference type="EMBL" id="OY731398">
    <property type="protein sequence ID" value="CAJ1912594.1"/>
    <property type="molecule type" value="Genomic_DNA"/>
</dbReference>